<proteinExistence type="predicted"/>
<feature type="domain" description="HTH psq-type" evidence="6">
    <location>
        <begin position="5"/>
        <end position="45"/>
    </location>
</feature>
<dbReference type="Pfam" id="PF03221">
    <property type="entry name" value="HTH_Tnp_Tc5"/>
    <property type="match status" value="1"/>
</dbReference>
<dbReference type="GO" id="GO:0005634">
    <property type="term" value="C:nucleus"/>
    <property type="evidence" value="ECO:0007669"/>
    <property type="project" value="UniProtKB-SubCell"/>
</dbReference>
<dbReference type="PANTHER" id="PTHR19303">
    <property type="entry name" value="TRANSPOSON"/>
    <property type="match status" value="1"/>
</dbReference>
<protein>
    <recommendedName>
        <fullName evidence="9">HTH CENPB-type domain-containing protein</fullName>
    </recommendedName>
</protein>
<dbReference type="GO" id="GO:0003677">
    <property type="term" value="F:DNA binding"/>
    <property type="evidence" value="ECO:0007669"/>
    <property type="project" value="UniProtKB-KW"/>
</dbReference>
<evidence type="ECO:0008006" key="9">
    <source>
        <dbReference type="Google" id="ProtNLM"/>
    </source>
</evidence>
<dbReference type="Ensembl" id="ENSPSIT00000004008.1">
    <property type="protein sequence ID" value="ENSPSIP00000003986.1"/>
    <property type="gene ID" value="ENSPSIG00000003769.1"/>
</dbReference>
<comment type="subcellular location">
    <subcellularLocation>
        <location evidence="1">Nucleus</location>
    </subcellularLocation>
</comment>
<reference evidence="7" key="4">
    <citation type="submission" date="2025-09" db="UniProtKB">
        <authorList>
            <consortium name="Ensembl"/>
        </authorList>
    </citation>
    <scope>IDENTIFICATION</scope>
</reference>
<evidence type="ECO:0000259" key="6">
    <source>
        <dbReference type="Pfam" id="PF04218"/>
    </source>
</evidence>
<keyword evidence="8" id="KW-1185">Reference proteome</keyword>
<dbReference type="OMA" id="HIATEEY"/>
<name>K7F7H6_PELSI</name>
<feature type="domain" description="HTH CENPB-type" evidence="5">
    <location>
        <begin position="75"/>
        <end position="117"/>
    </location>
</feature>
<dbReference type="PANTHER" id="PTHR19303:SF11">
    <property type="entry name" value="JERKY PROTEIN HOMOLOG"/>
    <property type="match status" value="1"/>
</dbReference>
<dbReference type="GeneTree" id="ENSGT00940000162277"/>
<dbReference type="Pfam" id="PF04218">
    <property type="entry name" value="CENP-B_N"/>
    <property type="match status" value="1"/>
</dbReference>
<reference evidence="8" key="2">
    <citation type="journal article" date="2013" name="Nat. Genet.">
        <title>The draft genomes of soft-shell turtle and green sea turtle yield insights into the development and evolution of the turtle-specific body plan.</title>
        <authorList>
            <person name="Wang Z."/>
            <person name="Pascual-Anaya J."/>
            <person name="Zadissa A."/>
            <person name="Li W."/>
            <person name="Niimura Y."/>
            <person name="Huang Z."/>
            <person name="Li C."/>
            <person name="White S."/>
            <person name="Xiong Z."/>
            <person name="Fang D."/>
            <person name="Wang B."/>
            <person name="Ming Y."/>
            <person name="Chen Y."/>
            <person name="Zheng Y."/>
            <person name="Kuraku S."/>
            <person name="Pignatelli M."/>
            <person name="Herrero J."/>
            <person name="Beal K."/>
            <person name="Nozawa M."/>
            <person name="Li Q."/>
            <person name="Wang J."/>
            <person name="Zhang H."/>
            <person name="Yu L."/>
            <person name="Shigenobu S."/>
            <person name="Wang J."/>
            <person name="Liu J."/>
            <person name="Flicek P."/>
            <person name="Searle S."/>
            <person name="Wang J."/>
            <person name="Kuratani S."/>
            <person name="Yin Y."/>
            <person name="Aken B."/>
            <person name="Zhang G."/>
            <person name="Irie N."/>
        </authorList>
    </citation>
    <scope>NUCLEOTIDE SEQUENCE [LARGE SCALE GENOMIC DNA]</scope>
    <source>
        <strain evidence="8">Daiwa-1</strain>
    </source>
</reference>
<dbReference type="InterPro" id="IPR009057">
    <property type="entry name" value="Homeodomain-like_sf"/>
</dbReference>
<reference evidence="8" key="1">
    <citation type="submission" date="2011-10" db="EMBL/GenBank/DDBJ databases">
        <authorList>
            <consortium name="Soft-shell Turtle Genome Consortium"/>
        </authorList>
    </citation>
    <scope>NUCLEOTIDE SEQUENCE [LARGE SCALE GENOMIC DNA]</scope>
    <source>
        <strain evidence="8">Daiwa-1</strain>
    </source>
</reference>
<dbReference type="InterPro" id="IPR004875">
    <property type="entry name" value="DDE_SF_endonuclease_dom"/>
</dbReference>
<evidence type="ECO:0000259" key="5">
    <source>
        <dbReference type="Pfam" id="PF03221"/>
    </source>
</evidence>
<dbReference type="InterPro" id="IPR050863">
    <property type="entry name" value="CenT-Element_Derived"/>
</dbReference>
<dbReference type="Proteomes" id="UP000007267">
    <property type="component" value="Unassembled WGS sequence"/>
</dbReference>
<dbReference type="Gene3D" id="1.10.10.60">
    <property type="entry name" value="Homeodomain-like"/>
    <property type="match status" value="2"/>
</dbReference>
<dbReference type="EMBL" id="AGCU01009050">
    <property type="status" value="NOT_ANNOTATED_CDS"/>
    <property type="molecule type" value="Genomic_DNA"/>
</dbReference>
<keyword evidence="3" id="KW-0539">Nucleus</keyword>
<reference evidence="7" key="3">
    <citation type="submission" date="2025-08" db="UniProtKB">
        <authorList>
            <consortium name="Ensembl"/>
        </authorList>
    </citation>
    <scope>IDENTIFICATION</scope>
</reference>
<evidence type="ECO:0000256" key="1">
    <source>
        <dbReference type="ARBA" id="ARBA00004123"/>
    </source>
</evidence>
<evidence type="ECO:0000313" key="7">
    <source>
        <dbReference type="Ensembl" id="ENSPSIP00000003986.1"/>
    </source>
</evidence>
<organism evidence="7 8">
    <name type="scientific">Pelodiscus sinensis</name>
    <name type="common">Chinese softshell turtle</name>
    <name type="synonym">Trionyx sinensis</name>
    <dbReference type="NCBI Taxonomy" id="13735"/>
    <lineage>
        <taxon>Eukaryota</taxon>
        <taxon>Metazoa</taxon>
        <taxon>Chordata</taxon>
        <taxon>Craniata</taxon>
        <taxon>Vertebrata</taxon>
        <taxon>Euteleostomi</taxon>
        <taxon>Archelosauria</taxon>
        <taxon>Testudinata</taxon>
        <taxon>Testudines</taxon>
        <taxon>Cryptodira</taxon>
        <taxon>Trionychia</taxon>
        <taxon>Trionychidae</taxon>
        <taxon>Pelodiscus</taxon>
    </lineage>
</organism>
<sequence length="456" mass="51598">MKSVKRKHVTLTLNQKLEIIKMLERGINQNTILSEFNIASLTIYDRKTEGSVAKSEVPTKCTNILRKDLRWRSWWFSAKRSECKPITGPVLIEKAKQLHSELNISESCVFSEGWLHNHGIRKLDISGKQKSADHIATEEYSAIFEQLVEEHGLSPSQIHNADETGLLWCCLPNSTLVGGAEKAAHSFKINKDCITVLVCANASSTHKLQLFVVGKYKKPRAFKTLTSLPVIYQAQGNAWMTAETFKDWFFNYFVPTVKKEGGQPEDSKAVLLLDNCRANLPASELVSGNIFTTYLPANVTSLIQPTDKGVIQNFKCFYSGSFVRKLVNSDCSVFEFQPDFILKDAVYAAALAWKDVKKVTVRKCWGKLWSSIRSKHSNDIQEKTENVPEKNAVAKLTENEIEQWLAMDKDEPVVEILSDAAITESVMNPQKPQEEEEQRYKEMKLLPQIHTCYSTA</sequence>
<evidence type="ECO:0000256" key="3">
    <source>
        <dbReference type="ARBA" id="ARBA00023242"/>
    </source>
</evidence>
<dbReference type="InterPro" id="IPR007889">
    <property type="entry name" value="HTH_Psq"/>
</dbReference>
<dbReference type="HOGENOM" id="CLU_018294_1_1_1"/>
<evidence type="ECO:0000313" key="8">
    <source>
        <dbReference type="Proteomes" id="UP000007267"/>
    </source>
</evidence>
<dbReference type="eggNOG" id="KOG3105">
    <property type="taxonomic scope" value="Eukaryota"/>
</dbReference>
<dbReference type="Pfam" id="PF03184">
    <property type="entry name" value="DDE_1"/>
    <property type="match status" value="1"/>
</dbReference>
<accession>K7F7H6</accession>
<evidence type="ECO:0000256" key="2">
    <source>
        <dbReference type="ARBA" id="ARBA00023125"/>
    </source>
</evidence>
<dbReference type="AlphaFoldDB" id="K7F7H6"/>
<evidence type="ECO:0000259" key="4">
    <source>
        <dbReference type="Pfam" id="PF03184"/>
    </source>
</evidence>
<keyword evidence="2" id="KW-0238">DNA-binding</keyword>
<feature type="domain" description="DDE-1" evidence="4">
    <location>
        <begin position="192"/>
        <end position="365"/>
    </location>
</feature>
<dbReference type="SUPFAM" id="SSF46689">
    <property type="entry name" value="Homeodomain-like"/>
    <property type="match status" value="1"/>
</dbReference>
<dbReference type="InterPro" id="IPR006600">
    <property type="entry name" value="HTH_CenpB_DNA-bd_dom"/>
</dbReference>